<evidence type="ECO:0000313" key="3">
    <source>
        <dbReference type="EMBL" id="KAJ7644525.1"/>
    </source>
</evidence>
<reference evidence="3" key="1">
    <citation type="submission" date="2023-03" db="EMBL/GenBank/DDBJ databases">
        <title>Massive genome expansion in bonnet fungi (Mycena s.s.) driven by repeated elements and novel gene families across ecological guilds.</title>
        <authorList>
            <consortium name="Lawrence Berkeley National Laboratory"/>
            <person name="Harder C.B."/>
            <person name="Miyauchi S."/>
            <person name="Viragh M."/>
            <person name="Kuo A."/>
            <person name="Thoen E."/>
            <person name="Andreopoulos B."/>
            <person name="Lu D."/>
            <person name="Skrede I."/>
            <person name="Drula E."/>
            <person name="Henrissat B."/>
            <person name="Morin E."/>
            <person name="Kohler A."/>
            <person name="Barry K."/>
            <person name="LaButti K."/>
            <person name="Morin E."/>
            <person name="Salamov A."/>
            <person name="Lipzen A."/>
            <person name="Mereny Z."/>
            <person name="Hegedus B."/>
            <person name="Baldrian P."/>
            <person name="Stursova M."/>
            <person name="Weitz H."/>
            <person name="Taylor A."/>
            <person name="Grigoriev I.V."/>
            <person name="Nagy L.G."/>
            <person name="Martin F."/>
            <person name="Kauserud H."/>
        </authorList>
    </citation>
    <scope>NUCLEOTIDE SEQUENCE</scope>
    <source>
        <strain evidence="3">9284</strain>
    </source>
</reference>
<feature type="region of interest" description="Disordered" evidence="2">
    <location>
        <begin position="76"/>
        <end position="128"/>
    </location>
</feature>
<gene>
    <name evidence="3" type="ORF">FB45DRAFT_297430</name>
</gene>
<dbReference type="Proteomes" id="UP001221142">
    <property type="component" value="Unassembled WGS sequence"/>
</dbReference>
<organism evidence="3 4">
    <name type="scientific">Roridomyces roridus</name>
    <dbReference type="NCBI Taxonomy" id="1738132"/>
    <lineage>
        <taxon>Eukaryota</taxon>
        <taxon>Fungi</taxon>
        <taxon>Dikarya</taxon>
        <taxon>Basidiomycota</taxon>
        <taxon>Agaricomycotina</taxon>
        <taxon>Agaricomycetes</taxon>
        <taxon>Agaricomycetidae</taxon>
        <taxon>Agaricales</taxon>
        <taxon>Marasmiineae</taxon>
        <taxon>Mycenaceae</taxon>
        <taxon>Roridomyces</taxon>
    </lineage>
</organism>
<dbReference type="EMBL" id="JARKIF010000003">
    <property type="protein sequence ID" value="KAJ7644525.1"/>
    <property type="molecule type" value="Genomic_DNA"/>
</dbReference>
<comment type="caution">
    <text evidence="3">The sequence shown here is derived from an EMBL/GenBank/DDBJ whole genome shotgun (WGS) entry which is preliminary data.</text>
</comment>
<keyword evidence="4" id="KW-1185">Reference proteome</keyword>
<evidence type="ECO:0000256" key="1">
    <source>
        <dbReference type="SAM" id="Coils"/>
    </source>
</evidence>
<evidence type="ECO:0000313" key="4">
    <source>
        <dbReference type="Proteomes" id="UP001221142"/>
    </source>
</evidence>
<protein>
    <recommendedName>
        <fullName evidence="5">F-box domain-containing protein</fullName>
    </recommendedName>
</protein>
<keyword evidence="1" id="KW-0175">Coiled coil</keyword>
<evidence type="ECO:0008006" key="5">
    <source>
        <dbReference type="Google" id="ProtNLM"/>
    </source>
</evidence>
<feature type="coiled-coil region" evidence="1">
    <location>
        <begin position="193"/>
        <end position="220"/>
    </location>
</feature>
<proteinExistence type="predicted"/>
<accession>A0AAD7CCC0</accession>
<name>A0AAD7CCC0_9AGAR</name>
<dbReference type="AlphaFoldDB" id="A0AAD7CCC0"/>
<sequence>MATAPDEHARFLFRPSYHPAGHRTQHNEQGMVSMATRDMRKSRRVRCWRKEDFAPGALMTASVSFIHRVGLTHLPFPPSPGSSSDWSGHDTSPPEGNHAHGDEGRGLTSDVRFPLSAEGPGDAATADGRDSLCTIRYSTTLSPIRKQPDSESSRVIRVLNLSSAPPLPVSEALFFFLSFYTLRMIGSPLRARLVDIEQQIQALEAQIDALRAERARVEKDLQAIVYPVLTLPPEILLEMFVHYVDDHRSRSPLHLIQICRFWRQVALSTCRL</sequence>
<evidence type="ECO:0000256" key="2">
    <source>
        <dbReference type="SAM" id="MobiDB-lite"/>
    </source>
</evidence>